<keyword evidence="2" id="KW-1133">Transmembrane helix</keyword>
<name>A0A6I4M4R6_9ACTN</name>
<protein>
    <submittedName>
        <fullName evidence="3">Uncharacterized protein</fullName>
    </submittedName>
</protein>
<evidence type="ECO:0000256" key="1">
    <source>
        <dbReference type="SAM" id="MobiDB-lite"/>
    </source>
</evidence>
<evidence type="ECO:0000313" key="4">
    <source>
        <dbReference type="Proteomes" id="UP000462055"/>
    </source>
</evidence>
<gene>
    <name evidence="3" type="ORF">F8568_000315</name>
</gene>
<evidence type="ECO:0000256" key="2">
    <source>
        <dbReference type="SAM" id="Phobius"/>
    </source>
</evidence>
<reference evidence="3" key="1">
    <citation type="submission" date="2019-12" db="EMBL/GenBank/DDBJ databases">
        <title>Actinomadura physcomitrii sp. nov., a novel actinomycete isolated from moss [Physcomitrium sphaericum (Ludw) Fuernr].</title>
        <authorList>
            <person name="Zhuang X."/>
        </authorList>
    </citation>
    <scope>NUCLEOTIDE SEQUENCE [LARGE SCALE GENOMIC DNA]</scope>
    <source>
        <strain evidence="3">LD22</strain>
    </source>
</reference>
<feature type="region of interest" description="Disordered" evidence="1">
    <location>
        <begin position="1"/>
        <end position="22"/>
    </location>
</feature>
<dbReference type="EMBL" id="WBMS02000001">
    <property type="protein sequence ID" value="MVZ98850.1"/>
    <property type="molecule type" value="Genomic_DNA"/>
</dbReference>
<dbReference type="AlphaFoldDB" id="A0A6I4M4R6"/>
<comment type="caution">
    <text evidence="3">The sequence shown here is derived from an EMBL/GenBank/DDBJ whole genome shotgun (WGS) entry which is preliminary data.</text>
</comment>
<feature type="transmembrane region" description="Helical" evidence="2">
    <location>
        <begin position="38"/>
        <end position="66"/>
    </location>
</feature>
<keyword evidence="2" id="KW-0812">Transmembrane</keyword>
<proteinExistence type="predicted"/>
<feature type="compositionally biased region" description="Basic and acidic residues" evidence="1">
    <location>
        <begin position="11"/>
        <end position="22"/>
    </location>
</feature>
<sequence>MTTPPSQDPEDERRRARRKELDRQVRDRYGTWRDQPRGLACAVIAAFLVLTTAAFVFAVVAVVAAVR</sequence>
<dbReference type="Proteomes" id="UP000462055">
    <property type="component" value="Unassembled WGS sequence"/>
</dbReference>
<dbReference type="RefSeq" id="WP_151589960.1">
    <property type="nucleotide sequence ID" value="NZ_WBMS02000001.1"/>
</dbReference>
<evidence type="ECO:0000313" key="3">
    <source>
        <dbReference type="EMBL" id="MVZ98850.1"/>
    </source>
</evidence>
<accession>A0A6I4M4R6</accession>
<keyword evidence="2" id="KW-0472">Membrane</keyword>
<keyword evidence="4" id="KW-1185">Reference proteome</keyword>
<organism evidence="3 4">
    <name type="scientific">Actinomadura physcomitrii</name>
    <dbReference type="NCBI Taxonomy" id="2650748"/>
    <lineage>
        <taxon>Bacteria</taxon>
        <taxon>Bacillati</taxon>
        <taxon>Actinomycetota</taxon>
        <taxon>Actinomycetes</taxon>
        <taxon>Streptosporangiales</taxon>
        <taxon>Thermomonosporaceae</taxon>
        <taxon>Actinomadura</taxon>
    </lineage>
</organism>